<evidence type="ECO:0000256" key="2">
    <source>
        <dbReference type="ARBA" id="ARBA00022980"/>
    </source>
</evidence>
<feature type="region of interest" description="Disordered" evidence="6">
    <location>
        <begin position="23"/>
        <end position="55"/>
    </location>
</feature>
<dbReference type="InterPro" id="IPR036227">
    <property type="entry name" value="Ribosomal_uL15/eL18_sf"/>
</dbReference>
<dbReference type="Pfam" id="PF00828">
    <property type="entry name" value="Ribosomal_L27A"/>
    <property type="match status" value="1"/>
</dbReference>
<dbReference type="GO" id="GO:0003735">
    <property type="term" value="F:structural constituent of ribosome"/>
    <property type="evidence" value="ECO:0007669"/>
    <property type="project" value="InterPro"/>
</dbReference>
<evidence type="ECO:0000313" key="9">
    <source>
        <dbReference type="Proteomes" id="UP001286313"/>
    </source>
</evidence>
<gene>
    <name evidence="8" type="ORF">Pcinc_009478</name>
</gene>
<reference evidence="8" key="1">
    <citation type="submission" date="2023-10" db="EMBL/GenBank/DDBJ databases">
        <title>Genome assemblies of two species of porcelain crab, Petrolisthes cinctipes and Petrolisthes manimaculis (Anomura: Porcellanidae).</title>
        <authorList>
            <person name="Angst P."/>
        </authorList>
    </citation>
    <scope>NUCLEOTIDE SEQUENCE</scope>
    <source>
        <strain evidence="8">PB745_01</strain>
        <tissue evidence="8">Gill</tissue>
    </source>
</reference>
<evidence type="ECO:0000256" key="3">
    <source>
        <dbReference type="ARBA" id="ARBA00023274"/>
    </source>
</evidence>
<organism evidence="8 9">
    <name type="scientific">Petrolisthes cinctipes</name>
    <name type="common">Flat porcelain crab</name>
    <dbReference type="NCBI Taxonomy" id="88211"/>
    <lineage>
        <taxon>Eukaryota</taxon>
        <taxon>Metazoa</taxon>
        <taxon>Ecdysozoa</taxon>
        <taxon>Arthropoda</taxon>
        <taxon>Crustacea</taxon>
        <taxon>Multicrustacea</taxon>
        <taxon>Malacostraca</taxon>
        <taxon>Eumalacostraca</taxon>
        <taxon>Eucarida</taxon>
        <taxon>Decapoda</taxon>
        <taxon>Pleocyemata</taxon>
        <taxon>Anomura</taxon>
        <taxon>Galatheoidea</taxon>
        <taxon>Porcellanidae</taxon>
        <taxon>Petrolisthes</taxon>
    </lineage>
</organism>
<name>A0AAE1KYG4_PETCI</name>
<dbReference type="PANTHER" id="PTHR12934:SF11">
    <property type="entry name" value="LARGE RIBOSOMAL SUBUNIT PROTEIN UL15M"/>
    <property type="match status" value="1"/>
</dbReference>
<dbReference type="Proteomes" id="UP001286313">
    <property type="component" value="Unassembled WGS sequence"/>
</dbReference>
<protein>
    <recommendedName>
        <fullName evidence="4">Large ribosomal subunit protein uL15m</fullName>
    </recommendedName>
    <alternativeName>
        <fullName evidence="5">39S ribosomal protein L15, mitochondrial</fullName>
    </alternativeName>
</protein>
<comment type="similarity">
    <text evidence="1">Belongs to the universal ribosomal protein uL15 family.</text>
</comment>
<accession>A0AAE1KYG4</accession>
<sequence length="293" mass="33407">MASRGTEKALSLLRRLPRVELHNLKPNPGAHKNKTRGRGIHGGKTHGAGSKGSGQRQNFMRLGYETGNNPFYLRFPCQNYYKGHHLKLSYVPLCMGQLQKLIDTNRLRTDIPIDVSQLIYTGLFNVKPLEKEGGFMLQDDGMDHFCATLNLEVQWASESTISAVERNGGVITTAYYDPMSLEAAVDPIRFFKRGKAIPRRMLPPQNLIEYYTDPKNRGYLADPKLVAQERFNLAQKYGYQLPDPRESPHRHMLLEKKDPRQIFYGLEPGWVVSLPDSVILKPTDPELKEHYLS</sequence>
<comment type="caution">
    <text evidence="8">The sequence shown here is derived from an EMBL/GenBank/DDBJ whole genome shotgun (WGS) entry which is preliminary data.</text>
</comment>
<dbReference type="AlphaFoldDB" id="A0AAE1KYG4"/>
<proteinExistence type="inferred from homology"/>
<evidence type="ECO:0000256" key="1">
    <source>
        <dbReference type="ARBA" id="ARBA00007320"/>
    </source>
</evidence>
<dbReference type="GO" id="GO:0006412">
    <property type="term" value="P:translation"/>
    <property type="evidence" value="ECO:0007669"/>
    <property type="project" value="InterPro"/>
</dbReference>
<dbReference type="InterPro" id="IPR030878">
    <property type="entry name" value="Ribosomal_uL15"/>
</dbReference>
<dbReference type="PANTHER" id="PTHR12934">
    <property type="entry name" value="50S RIBOSOMAL PROTEIN L15"/>
    <property type="match status" value="1"/>
</dbReference>
<dbReference type="HAMAP" id="MF_01341">
    <property type="entry name" value="Ribosomal_uL15"/>
    <property type="match status" value="1"/>
</dbReference>
<evidence type="ECO:0000259" key="7">
    <source>
        <dbReference type="Pfam" id="PF00828"/>
    </source>
</evidence>
<keyword evidence="3" id="KW-0687">Ribonucleoprotein</keyword>
<keyword evidence="2" id="KW-0689">Ribosomal protein</keyword>
<dbReference type="GO" id="GO:0005762">
    <property type="term" value="C:mitochondrial large ribosomal subunit"/>
    <property type="evidence" value="ECO:0007669"/>
    <property type="project" value="TreeGrafter"/>
</dbReference>
<evidence type="ECO:0000256" key="6">
    <source>
        <dbReference type="SAM" id="MobiDB-lite"/>
    </source>
</evidence>
<evidence type="ECO:0000256" key="4">
    <source>
        <dbReference type="ARBA" id="ARBA00035299"/>
    </source>
</evidence>
<keyword evidence="9" id="KW-1185">Reference proteome</keyword>
<evidence type="ECO:0000313" key="8">
    <source>
        <dbReference type="EMBL" id="KAK3886375.1"/>
    </source>
</evidence>
<feature type="domain" description="Large ribosomal subunit protein uL15/eL18" evidence="7">
    <location>
        <begin position="95"/>
        <end position="172"/>
    </location>
</feature>
<dbReference type="InterPro" id="IPR021131">
    <property type="entry name" value="Ribosomal_uL15/eL18"/>
</dbReference>
<evidence type="ECO:0000256" key="5">
    <source>
        <dbReference type="ARBA" id="ARBA00035423"/>
    </source>
</evidence>
<dbReference type="InterPro" id="IPR005749">
    <property type="entry name" value="Ribosomal_uL15_bac-type"/>
</dbReference>
<dbReference type="EMBL" id="JAWQEG010000702">
    <property type="protein sequence ID" value="KAK3886375.1"/>
    <property type="molecule type" value="Genomic_DNA"/>
</dbReference>
<feature type="compositionally biased region" description="Basic residues" evidence="6">
    <location>
        <begin position="31"/>
        <end position="44"/>
    </location>
</feature>
<dbReference type="SUPFAM" id="SSF52080">
    <property type="entry name" value="Ribosomal proteins L15p and L18e"/>
    <property type="match status" value="1"/>
</dbReference>